<dbReference type="PANTHER" id="PTHR34531:SF1">
    <property type="entry name" value="CHROMOSOME 5 OPEN READING FRAME 34"/>
    <property type="match status" value="1"/>
</dbReference>
<dbReference type="PANTHER" id="PTHR34531">
    <property type="entry name" value="ZGC:153352"/>
    <property type="match status" value="1"/>
</dbReference>
<evidence type="ECO:0000259" key="5">
    <source>
        <dbReference type="Pfam" id="PF22834"/>
    </source>
</evidence>
<keyword evidence="6" id="KW-1185">Reference proteome</keyword>
<evidence type="ECO:0000313" key="6">
    <source>
        <dbReference type="Proteomes" id="UP000515203"/>
    </source>
</evidence>
<name>A0A6P6DTB3_OCTDE</name>
<proteinExistence type="predicted"/>
<accession>A0A6P6DTB3</accession>
<dbReference type="InterPro" id="IPR053901">
    <property type="entry name" value="C5orf34-like"/>
</dbReference>
<feature type="domain" description="C5orf34-like" evidence="5">
    <location>
        <begin position="344"/>
        <end position="429"/>
    </location>
</feature>
<organism evidence="6 7">
    <name type="scientific">Octodon degus</name>
    <name type="common">Degu</name>
    <name type="synonym">Sciurus degus</name>
    <dbReference type="NCBI Taxonomy" id="10160"/>
    <lineage>
        <taxon>Eukaryota</taxon>
        <taxon>Metazoa</taxon>
        <taxon>Chordata</taxon>
        <taxon>Craniata</taxon>
        <taxon>Vertebrata</taxon>
        <taxon>Euteleostomi</taxon>
        <taxon>Mammalia</taxon>
        <taxon>Eutheria</taxon>
        <taxon>Euarchontoglires</taxon>
        <taxon>Glires</taxon>
        <taxon>Rodentia</taxon>
        <taxon>Hystricomorpha</taxon>
        <taxon>Octodontidae</taxon>
        <taxon>Octodon</taxon>
    </lineage>
</organism>
<feature type="compositionally biased region" description="Basic and acidic residues" evidence="1">
    <location>
        <begin position="176"/>
        <end position="192"/>
    </location>
</feature>
<dbReference type="Pfam" id="PF22834">
    <property type="entry name" value="Polo_box_4"/>
    <property type="match status" value="1"/>
</dbReference>
<protein>
    <submittedName>
        <fullName evidence="7">Uncharacterized protein C5orf34 homolog isoform X1</fullName>
    </submittedName>
</protein>
<gene>
    <name evidence="7" type="primary">CUNH5orf34</name>
</gene>
<dbReference type="Pfam" id="PF22833">
    <property type="entry name" value="C5orf34_2nd"/>
    <property type="match status" value="1"/>
</dbReference>
<dbReference type="InterPro" id="IPR027830">
    <property type="entry name" value="C5orf34-like_N"/>
</dbReference>
<reference evidence="7" key="1">
    <citation type="submission" date="2025-08" db="UniProtKB">
        <authorList>
            <consortium name="RefSeq"/>
        </authorList>
    </citation>
    <scope>IDENTIFICATION</scope>
</reference>
<dbReference type="FunCoup" id="A0A6P6DTB3">
    <property type="interactions" value="124"/>
</dbReference>
<dbReference type="InterPro" id="IPR053899">
    <property type="entry name" value="C5orf34-like_2nd"/>
</dbReference>
<evidence type="ECO:0000259" key="4">
    <source>
        <dbReference type="Pfam" id="PF22833"/>
    </source>
</evidence>
<evidence type="ECO:0000313" key="7">
    <source>
        <dbReference type="RefSeq" id="XP_023563334.1"/>
    </source>
</evidence>
<evidence type="ECO:0000259" key="2">
    <source>
        <dbReference type="Pfam" id="PF15016"/>
    </source>
</evidence>
<dbReference type="InterPro" id="IPR027865">
    <property type="entry name" value="C5orf34-like_C"/>
</dbReference>
<dbReference type="OrthoDB" id="75908at2759"/>
<sequence length="644" mass="72986">MSLYLEEHNPVLLSAMTSEARMVLYGDDTVQVQYANGSRLQLSPCGSEFLFEKSPPISEYPLKQPERIRQRTHFGISNYRRQLQCALDFRNLSATYPYLSESILSSERKKYLYVDISEVRWPSPEAYDSMISVEKDTGIVKITSLDGRAYLSVPKSQYEFAVHFLCKISQNERISSEINREAPKDKPGEKASKMSGSLPGQRLKNNKSEALCQISQSGEALEKISCATETKGTAEPPASSADHVRVHAWVTQCWPVALCPEEWKYPLSLALHFHKKLNNVPLIDPDITTSGILTSHISEERKEVSILPKALILSCPFPHLHRWKFRDTLLQVRADEKYSYPELVKMVWHRGVTYRLSHGNVSSIEIYPGDGSVLKSEGTYLGNYFTCYSYREGTTEREEKTYSVNNLPPDRPGSVFSIRTVIRRATRILQHCAKVKLSLSHNYHMCCWKMLPEMNGNNVLPLLVKESLISGLGRFLAYSDNKVHAVFVDGTSLTLNWDFTSPAEKRQVNRGLSLGWCKLTFPDGEDQLIQIEHPGPYKRYVTAVTSWCRGLPQTSPRDMVTHPSSSVPEEHWSVASELEKIQKFNLLLENSGVLNYTSSNKTEPSSDSSENLLESVNEKRVSVALKKISEILQDIDYLLSNSKK</sequence>
<evidence type="ECO:0000259" key="3">
    <source>
        <dbReference type="Pfam" id="PF15025"/>
    </source>
</evidence>
<dbReference type="Pfam" id="PF15016">
    <property type="entry name" value="C5orf34_C"/>
    <property type="match status" value="1"/>
</dbReference>
<dbReference type="Proteomes" id="UP000515203">
    <property type="component" value="Unplaced"/>
</dbReference>
<dbReference type="InParanoid" id="A0A6P6DTB3"/>
<feature type="domain" description="C5orf34-like N-terminal" evidence="3">
    <location>
        <begin position="22"/>
        <end position="91"/>
    </location>
</feature>
<dbReference type="AlphaFoldDB" id="A0A6P6DTB3"/>
<dbReference type="RefSeq" id="XP_023563334.1">
    <property type="nucleotide sequence ID" value="XM_023707566.1"/>
</dbReference>
<feature type="domain" description="C5orf34-like second" evidence="4">
    <location>
        <begin position="138"/>
        <end position="270"/>
    </location>
</feature>
<dbReference type="Pfam" id="PF15025">
    <property type="entry name" value="C5orf34-like_N"/>
    <property type="match status" value="1"/>
</dbReference>
<dbReference type="InterPro" id="IPR053900">
    <property type="entry name" value="C5orf34-like_dom"/>
</dbReference>
<evidence type="ECO:0000256" key="1">
    <source>
        <dbReference type="SAM" id="MobiDB-lite"/>
    </source>
</evidence>
<dbReference type="CTD" id="103183906"/>
<feature type="region of interest" description="Disordered" evidence="1">
    <location>
        <begin position="176"/>
        <end position="203"/>
    </location>
</feature>
<feature type="domain" description="C5orf34-like C-terminal" evidence="2">
    <location>
        <begin position="460"/>
        <end position="549"/>
    </location>
</feature>
<dbReference type="GeneID" id="101588872"/>